<proteinExistence type="predicted"/>
<gene>
    <name evidence="1" type="ORF">ACFYTF_06270</name>
</gene>
<keyword evidence="2" id="KW-1185">Reference proteome</keyword>
<dbReference type="EMBL" id="JBIAMX010000003">
    <property type="protein sequence ID" value="MFF0542425.1"/>
    <property type="molecule type" value="Genomic_DNA"/>
</dbReference>
<accession>A0ABW6PJ42</accession>
<reference evidence="1 2" key="1">
    <citation type="submission" date="2024-10" db="EMBL/GenBank/DDBJ databases">
        <title>The Natural Products Discovery Center: Release of the First 8490 Sequenced Strains for Exploring Actinobacteria Biosynthetic Diversity.</title>
        <authorList>
            <person name="Kalkreuter E."/>
            <person name="Kautsar S.A."/>
            <person name="Yang D."/>
            <person name="Bader C.D."/>
            <person name="Teijaro C.N."/>
            <person name="Fluegel L."/>
            <person name="Davis C.M."/>
            <person name="Simpson J.R."/>
            <person name="Lauterbach L."/>
            <person name="Steele A.D."/>
            <person name="Gui C."/>
            <person name="Meng S."/>
            <person name="Li G."/>
            <person name="Viehrig K."/>
            <person name="Ye F."/>
            <person name="Su P."/>
            <person name="Kiefer A.F."/>
            <person name="Nichols A."/>
            <person name="Cepeda A.J."/>
            <person name="Yan W."/>
            <person name="Fan B."/>
            <person name="Jiang Y."/>
            <person name="Adhikari A."/>
            <person name="Zheng C.-J."/>
            <person name="Schuster L."/>
            <person name="Cowan T.M."/>
            <person name="Smanski M.J."/>
            <person name="Chevrette M.G."/>
            <person name="De Carvalho L.P.S."/>
            <person name="Shen B."/>
        </authorList>
    </citation>
    <scope>NUCLEOTIDE SEQUENCE [LARGE SCALE GENOMIC DNA]</scope>
    <source>
        <strain evidence="1 2">NPDC004045</strain>
    </source>
</reference>
<organism evidence="1 2">
    <name type="scientific">Nocardia thailandica</name>
    <dbReference type="NCBI Taxonomy" id="257275"/>
    <lineage>
        <taxon>Bacteria</taxon>
        <taxon>Bacillati</taxon>
        <taxon>Actinomycetota</taxon>
        <taxon>Actinomycetes</taxon>
        <taxon>Mycobacteriales</taxon>
        <taxon>Nocardiaceae</taxon>
        <taxon>Nocardia</taxon>
    </lineage>
</organism>
<comment type="caution">
    <text evidence="1">The sequence shown here is derived from an EMBL/GenBank/DDBJ whole genome shotgun (WGS) entry which is preliminary data.</text>
</comment>
<evidence type="ECO:0000313" key="1">
    <source>
        <dbReference type="EMBL" id="MFF0542425.1"/>
    </source>
</evidence>
<sequence length="220" mass="24111">MSLVSADPGCTPEWGETLRDRWSRVWHGAAVLTAHARRELLIRGRPAEATVAAVRPLRGRPGQLFTVRVRAEGELPYDLRVAQWVRPEELEHMLPGDTVGCRVDPGAPERVVLFVPEAAEPVRRATAKILASGRRAEATVLAVAPIAAAYPGRDDPVLRIDLELHAWDEPRPWRARLIQPVPLAAVGSLGLGTRLPAAFFTVDRGESVAVDWQAAIDGRR</sequence>
<protein>
    <submittedName>
        <fullName evidence="1">Uncharacterized protein</fullName>
    </submittedName>
</protein>
<name>A0ABW6PJ42_9NOCA</name>
<dbReference type="Proteomes" id="UP001601444">
    <property type="component" value="Unassembled WGS sequence"/>
</dbReference>
<evidence type="ECO:0000313" key="2">
    <source>
        <dbReference type="Proteomes" id="UP001601444"/>
    </source>
</evidence>
<dbReference type="RefSeq" id="WP_387699349.1">
    <property type="nucleotide sequence ID" value="NZ_JBIAMX010000003.1"/>
</dbReference>